<dbReference type="AlphaFoldDB" id="A0A9J6F528"/>
<evidence type="ECO:0000256" key="1">
    <source>
        <dbReference type="SAM" id="MobiDB-lite"/>
    </source>
</evidence>
<comment type="caution">
    <text evidence="2">The sequence shown here is derived from an EMBL/GenBank/DDBJ whole genome shotgun (WGS) entry which is preliminary data.</text>
</comment>
<reference evidence="2" key="1">
    <citation type="journal article" date="2020" name="Cell">
        <title>Large-Scale Comparative Analyses of Tick Genomes Elucidate Their Genetic Diversity and Vector Capacities.</title>
        <authorList>
            <consortium name="Tick Genome and Microbiome Consortium (TIGMIC)"/>
            <person name="Jia N."/>
            <person name="Wang J."/>
            <person name="Shi W."/>
            <person name="Du L."/>
            <person name="Sun Y."/>
            <person name="Zhan W."/>
            <person name="Jiang J.F."/>
            <person name="Wang Q."/>
            <person name="Zhang B."/>
            <person name="Ji P."/>
            <person name="Bell-Sakyi L."/>
            <person name="Cui X.M."/>
            <person name="Yuan T.T."/>
            <person name="Jiang B.G."/>
            <person name="Yang W.F."/>
            <person name="Lam T.T."/>
            <person name="Chang Q.C."/>
            <person name="Ding S.J."/>
            <person name="Wang X.J."/>
            <person name="Zhu J.G."/>
            <person name="Ruan X.D."/>
            <person name="Zhao L."/>
            <person name="Wei J.T."/>
            <person name="Ye R.Z."/>
            <person name="Que T.C."/>
            <person name="Du C.H."/>
            <person name="Zhou Y.H."/>
            <person name="Cheng J.X."/>
            <person name="Dai P.F."/>
            <person name="Guo W.B."/>
            <person name="Han X.H."/>
            <person name="Huang E.J."/>
            <person name="Li L.F."/>
            <person name="Wei W."/>
            <person name="Gao Y.C."/>
            <person name="Liu J.Z."/>
            <person name="Shao H.Z."/>
            <person name="Wang X."/>
            <person name="Wang C.C."/>
            <person name="Yang T.C."/>
            <person name="Huo Q.B."/>
            <person name="Li W."/>
            <person name="Chen H.Y."/>
            <person name="Chen S.E."/>
            <person name="Zhou L.G."/>
            <person name="Ni X.B."/>
            <person name="Tian J.H."/>
            <person name="Sheng Y."/>
            <person name="Liu T."/>
            <person name="Pan Y.S."/>
            <person name="Xia L.Y."/>
            <person name="Li J."/>
            <person name="Zhao F."/>
            <person name="Cao W.C."/>
        </authorList>
    </citation>
    <scope>NUCLEOTIDE SEQUENCE</scope>
    <source>
        <strain evidence="2">Rmic-2018</strain>
    </source>
</reference>
<accession>A0A9J6F528</accession>
<organism evidence="2 3">
    <name type="scientific">Rhipicephalus microplus</name>
    <name type="common">Cattle tick</name>
    <name type="synonym">Boophilus microplus</name>
    <dbReference type="NCBI Taxonomy" id="6941"/>
    <lineage>
        <taxon>Eukaryota</taxon>
        <taxon>Metazoa</taxon>
        <taxon>Ecdysozoa</taxon>
        <taxon>Arthropoda</taxon>
        <taxon>Chelicerata</taxon>
        <taxon>Arachnida</taxon>
        <taxon>Acari</taxon>
        <taxon>Parasitiformes</taxon>
        <taxon>Ixodida</taxon>
        <taxon>Ixodoidea</taxon>
        <taxon>Ixodidae</taxon>
        <taxon>Rhipicephalinae</taxon>
        <taxon>Rhipicephalus</taxon>
        <taxon>Boophilus</taxon>
    </lineage>
</organism>
<feature type="compositionally biased region" description="Basic residues" evidence="1">
    <location>
        <begin position="62"/>
        <end position="72"/>
    </location>
</feature>
<dbReference type="EMBL" id="JABSTU010000001">
    <property type="protein sequence ID" value="KAH8041591.1"/>
    <property type="molecule type" value="Genomic_DNA"/>
</dbReference>
<name>A0A9J6F528_RHIMP</name>
<evidence type="ECO:0000313" key="2">
    <source>
        <dbReference type="EMBL" id="KAH8041591.1"/>
    </source>
</evidence>
<keyword evidence="3" id="KW-1185">Reference proteome</keyword>
<protein>
    <submittedName>
        <fullName evidence="2">Uncharacterized protein</fullName>
    </submittedName>
</protein>
<sequence>MLLGGAKTAMREMRRSVWCVASLRDFVTEPASATGYAHTSCFAAASLCTQFRWAQTARCIRHRGQTARKKRRSAEDFPFESSHPRNPQSSSCGRALGKTSEAPRRLTSSHEWGGETPRGSSHQHRSAGPERSPGGWRRGQTVPIRRALIAFPGGDANLISATTPSPSGAADVPARFRRRYGSQPFPTTSL</sequence>
<evidence type="ECO:0000313" key="3">
    <source>
        <dbReference type="Proteomes" id="UP000821866"/>
    </source>
</evidence>
<feature type="region of interest" description="Disordered" evidence="1">
    <location>
        <begin position="62"/>
        <end position="139"/>
    </location>
</feature>
<proteinExistence type="predicted"/>
<reference evidence="2" key="2">
    <citation type="submission" date="2021-09" db="EMBL/GenBank/DDBJ databases">
        <authorList>
            <person name="Jia N."/>
            <person name="Wang J."/>
            <person name="Shi W."/>
            <person name="Du L."/>
            <person name="Sun Y."/>
            <person name="Zhan W."/>
            <person name="Jiang J."/>
            <person name="Wang Q."/>
            <person name="Zhang B."/>
            <person name="Ji P."/>
            <person name="Sakyi L.B."/>
            <person name="Cui X."/>
            <person name="Yuan T."/>
            <person name="Jiang B."/>
            <person name="Yang W."/>
            <person name="Lam T.T.-Y."/>
            <person name="Chang Q."/>
            <person name="Ding S."/>
            <person name="Wang X."/>
            <person name="Zhu J."/>
            <person name="Ruan X."/>
            <person name="Zhao L."/>
            <person name="Wei J."/>
            <person name="Que T."/>
            <person name="Du C."/>
            <person name="Cheng J."/>
            <person name="Dai P."/>
            <person name="Han X."/>
            <person name="Huang E."/>
            <person name="Gao Y."/>
            <person name="Liu J."/>
            <person name="Shao H."/>
            <person name="Ye R."/>
            <person name="Li L."/>
            <person name="Wei W."/>
            <person name="Wang X."/>
            <person name="Wang C."/>
            <person name="Huo Q."/>
            <person name="Li W."/>
            <person name="Guo W."/>
            <person name="Chen H."/>
            <person name="Chen S."/>
            <person name="Zhou L."/>
            <person name="Zhou L."/>
            <person name="Ni X."/>
            <person name="Tian J."/>
            <person name="Zhou Y."/>
            <person name="Sheng Y."/>
            <person name="Liu T."/>
            <person name="Pan Y."/>
            <person name="Xia L."/>
            <person name="Li J."/>
            <person name="Zhao F."/>
            <person name="Cao W."/>
        </authorList>
    </citation>
    <scope>NUCLEOTIDE SEQUENCE</scope>
    <source>
        <strain evidence="2">Rmic-2018</strain>
        <tissue evidence="2">Larvae</tissue>
    </source>
</reference>
<gene>
    <name evidence="2" type="ORF">HPB51_017036</name>
</gene>
<dbReference type="Proteomes" id="UP000821866">
    <property type="component" value="Chromosome 1"/>
</dbReference>
<feature type="region of interest" description="Disordered" evidence="1">
    <location>
        <begin position="159"/>
        <end position="190"/>
    </location>
</feature>